<dbReference type="Gramene" id="RZC72869">
    <property type="protein sequence ID" value="RZC72869"/>
    <property type="gene ID" value="C5167_048355"/>
</dbReference>
<reference evidence="1 2" key="1">
    <citation type="journal article" date="2018" name="Science">
        <title>The opium poppy genome and morphinan production.</title>
        <authorList>
            <person name="Guo L."/>
            <person name="Winzer T."/>
            <person name="Yang X."/>
            <person name="Li Y."/>
            <person name="Ning Z."/>
            <person name="He Z."/>
            <person name="Teodor R."/>
            <person name="Lu Y."/>
            <person name="Bowser T.A."/>
            <person name="Graham I.A."/>
            <person name="Ye K."/>
        </authorList>
    </citation>
    <scope>NUCLEOTIDE SEQUENCE [LARGE SCALE GENOMIC DNA]</scope>
    <source>
        <strain evidence="2">cv. HN1</strain>
        <tissue evidence="1">Leaves</tissue>
    </source>
</reference>
<name>A0A4Y7KLP2_PAPSO</name>
<dbReference type="EMBL" id="CM010722">
    <property type="protein sequence ID" value="RZC72869.1"/>
    <property type="molecule type" value="Genomic_DNA"/>
</dbReference>
<sequence>MVQEIFLQKFKLPEPVLAVGGLLQIELLGRVQLASDYLYYLCVSHVQVVGHPLTSDFAAEKCVLKYNKMTAIESLAGERVYRF</sequence>
<organism evidence="1 2">
    <name type="scientific">Papaver somniferum</name>
    <name type="common">Opium poppy</name>
    <dbReference type="NCBI Taxonomy" id="3469"/>
    <lineage>
        <taxon>Eukaryota</taxon>
        <taxon>Viridiplantae</taxon>
        <taxon>Streptophyta</taxon>
        <taxon>Embryophyta</taxon>
        <taxon>Tracheophyta</taxon>
        <taxon>Spermatophyta</taxon>
        <taxon>Magnoliopsida</taxon>
        <taxon>Ranunculales</taxon>
        <taxon>Papaveraceae</taxon>
        <taxon>Papaveroideae</taxon>
        <taxon>Papaver</taxon>
    </lineage>
</organism>
<dbReference type="PANTHER" id="PTHR39741">
    <property type="entry name" value="F-BOX DOMAIN CONTAINING PROTEIN, EXPRESSED"/>
    <property type="match status" value="1"/>
</dbReference>
<keyword evidence="2" id="KW-1185">Reference proteome</keyword>
<proteinExistence type="predicted"/>
<dbReference type="AlphaFoldDB" id="A0A4Y7KLP2"/>
<dbReference type="PANTHER" id="PTHR39741:SF2">
    <property type="entry name" value="F-BOX DOMAIN-CONTAINING PROTEIN"/>
    <property type="match status" value="1"/>
</dbReference>
<dbReference type="Proteomes" id="UP000316621">
    <property type="component" value="Chromosome 8"/>
</dbReference>
<accession>A0A4Y7KLP2</accession>
<protein>
    <submittedName>
        <fullName evidence="1">Uncharacterized protein</fullName>
    </submittedName>
</protein>
<dbReference type="InterPro" id="IPR055336">
    <property type="entry name" value="At4g00755-like"/>
</dbReference>
<gene>
    <name evidence="1" type="ORF">C5167_048355</name>
</gene>
<evidence type="ECO:0000313" key="1">
    <source>
        <dbReference type="EMBL" id="RZC72869.1"/>
    </source>
</evidence>
<evidence type="ECO:0000313" key="2">
    <source>
        <dbReference type="Proteomes" id="UP000316621"/>
    </source>
</evidence>